<name>A0A9Q2W662_9MICO</name>
<dbReference type="AlphaFoldDB" id="A0A9Q2W662"/>
<sequence>MTSPSISISIMAHPRRASEADALAATMRHLPTRIVYDPDPDGLASTIRAARLAWAPWRREATHHLVLQDDVFPHQFFEEQVLRATDAQPDALLSFFSEWGSFTSHALRVAAFAGRSWVAQPDTYLGTQAVLMPAAAARQFANDLAHVSEDVPDDHAIHEFAYRYGLKHYVSNPNLVEHDVGRSLVGNGVQGARRATVFLPHHLADIAWWRRAPLEELHAFPAMHWSTAEATTYVRAGSNGQRWSIEPTRDWWGDREGLVQARIRDVVARSPWTSQPRVQETVIGIASVLSGQVRVASSVQSVPADSLSRSTAAAAVRTIVPGSMRRRLGAGVHEHDLTRFASQLQELLSFCQNLIANSDDRERSLPRVAR</sequence>
<dbReference type="Proteomes" id="UP000709437">
    <property type="component" value="Unassembled WGS sequence"/>
</dbReference>
<reference evidence="1" key="1">
    <citation type="submission" date="2021-05" db="EMBL/GenBank/DDBJ databases">
        <title>Whole genome sequence of Curtobacterium flaccumfaciens pv. flaccumfaciens strain CFBP 3417.</title>
        <authorList>
            <person name="Osdaghi E."/>
            <person name="Taghouti G."/>
            <person name="Portier P."/>
            <person name="Fazliarab A."/>
            <person name="Taghavi S.M."/>
            <person name="Briand M."/>
            <person name="Le-Saux M."/>
            <person name="Jacques M.-A."/>
        </authorList>
    </citation>
    <scope>NUCLEOTIDE SEQUENCE</scope>
    <source>
        <strain evidence="1">CFBP 3417</strain>
    </source>
</reference>
<gene>
    <name evidence="1" type="ORF">KK103_08060</name>
</gene>
<organism evidence="1 2">
    <name type="scientific">Curtobacterium flaccumfaciens pv. flaccumfaciens</name>
    <dbReference type="NCBI Taxonomy" id="138532"/>
    <lineage>
        <taxon>Bacteria</taxon>
        <taxon>Bacillati</taxon>
        <taxon>Actinomycetota</taxon>
        <taxon>Actinomycetes</taxon>
        <taxon>Micrococcales</taxon>
        <taxon>Microbacteriaceae</taxon>
        <taxon>Curtobacterium</taxon>
    </lineage>
</organism>
<dbReference type="EMBL" id="JAHEWX010000008">
    <property type="protein sequence ID" value="MBT1541710.1"/>
    <property type="molecule type" value="Genomic_DNA"/>
</dbReference>
<evidence type="ECO:0000313" key="2">
    <source>
        <dbReference type="Proteomes" id="UP000709437"/>
    </source>
</evidence>
<accession>A0A9Q2W662</accession>
<comment type="caution">
    <text evidence="1">The sequence shown here is derived from an EMBL/GenBank/DDBJ whole genome shotgun (WGS) entry which is preliminary data.</text>
</comment>
<dbReference type="RefSeq" id="WP_214562843.1">
    <property type="nucleotide sequence ID" value="NZ_JAHEWX010000008.1"/>
</dbReference>
<evidence type="ECO:0000313" key="1">
    <source>
        <dbReference type="EMBL" id="MBT1541710.1"/>
    </source>
</evidence>
<proteinExistence type="predicted"/>
<protein>
    <submittedName>
        <fullName evidence="1">Uncharacterized protein</fullName>
    </submittedName>
</protein>